<evidence type="ECO:0000313" key="2">
    <source>
        <dbReference type="EMBL" id="CAD8601559.1"/>
    </source>
</evidence>
<feature type="region of interest" description="Disordered" evidence="1">
    <location>
        <begin position="1"/>
        <end position="27"/>
    </location>
</feature>
<sequence>MPPPPIGAVNNVQPASRQERKAQCHREDLEKMRLRNRREGYCHYEEGGVTPPPDALGFISEADRFITDVALVEKQERDAAIASREQMFNGRRGVRADTEEKRWRTIEMEHQMDQQREQTMRQDASYGKSNKTSMPYNPISLAYADGPDGECLRYSDDALKHRSALRADNLQRRTNNGYNPITGEPVQKVVVPSAPAPPGFMLG</sequence>
<dbReference type="AlphaFoldDB" id="A0A7S0PXG0"/>
<feature type="compositionally biased region" description="Basic and acidic residues" evidence="1">
    <location>
        <begin position="17"/>
        <end position="27"/>
    </location>
</feature>
<organism evidence="2">
    <name type="scientific">Coccolithus braarudii</name>
    <dbReference type="NCBI Taxonomy" id="221442"/>
    <lineage>
        <taxon>Eukaryota</taxon>
        <taxon>Haptista</taxon>
        <taxon>Haptophyta</taxon>
        <taxon>Prymnesiophyceae</taxon>
        <taxon>Coccolithales</taxon>
        <taxon>Coccolithaceae</taxon>
        <taxon>Coccolithus</taxon>
    </lineage>
</organism>
<name>A0A7S0PXG0_9EUKA</name>
<protein>
    <submittedName>
        <fullName evidence="2">Uncharacterized protein</fullName>
    </submittedName>
</protein>
<evidence type="ECO:0000256" key="1">
    <source>
        <dbReference type="SAM" id="MobiDB-lite"/>
    </source>
</evidence>
<accession>A0A7S0PXG0</accession>
<proteinExistence type="predicted"/>
<gene>
    <name evidence="2" type="ORF">CPEL01642_LOCUS4890</name>
</gene>
<reference evidence="2" key="1">
    <citation type="submission" date="2021-01" db="EMBL/GenBank/DDBJ databases">
        <authorList>
            <person name="Corre E."/>
            <person name="Pelletier E."/>
            <person name="Niang G."/>
            <person name="Scheremetjew M."/>
            <person name="Finn R."/>
            <person name="Kale V."/>
            <person name="Holt S."/>
            <person name="Cochrane G."/>
            <person name="Meng A."/>
            <person name="Brown T."/>
            <person name="Cohen L."/>
        </authorList>
    </citation>
    <scope>NUCLEOTIDE SEQUENCE</scope>
    <source>
        <strain evidence="2">PLY182g</strain>
    </source>
</reference>
<dbReference type="EMBL" id="HBEY01010106">
    <property type="protein sequence ID" value="CAD8601559.1"/>
    <property type="molecule type" value="Transcribed_RNA"/>
</dbReference>